<protein>
    <submittedName>
        <fullName evidence="1">Uncharacterized protein</fullName>
    </submittedName>
</protein>
<gene>
    <name evidence="1" type="ORF">PW52_08525</name>
</gene>
<accession>A0A0D7W9F7</accession>
<dbReference type="Proteomes" id="UP000032578">
    <property type="component" value="Unassembled WGS sequence"/>
</dbReference>
<name>A0A0D7W9F7_9FLAO</name>
<sequence>MYFSGFSQVDTLYFDINKEAISKAIFNKKIESKIYDGIRFITDSLVVQDVIPNHVFGQLDSVTKSQLFKMFSARNGIDTTKTLMVFYQDTLIAENEFPEKSIMIFRDSLGEFMGTSKYNGIYFDSRKYRKAKYHTVEYSLKGFNKVTISKAKTFKKIKNVTPVFFYAYNKGLDLSKLKVIWHKDYGHILHKLFVTNNYFFRTLIIKPNGEYFVRYGDKFVAEKKDIFNLKDWEKLKNKYFKEMRTNSQNL</sequence>
<evidence type="ECO:0000313" key="1">
    <source>
        <dbReference type="EMBL" id="KJD35770.1"/>
    </source>
</evidence>
<dbReference type="EMBL" id="JTDW01000005">
    <property type="protein sequence ID" value="KJD35770.1"/>
    <property type="molecule type" value="Genomic_DNA"/>
</dbReference>
<proteinExistence type="predicted"/>
<keyword evidence="2" id="KW-1185">Reference proteome</keyword>
<dbReference type="AlphaFoldDB" id="A0A0D7W9F7"/>
<evidence type="ECO:0000313" key="2">
    <source>
        <dbReference type="Proteomes" id="UP000032578"/>
    </source>
</evidence>
<dbReference type="STRING" id="1435349.PW52_08525"/>
<comment type="caution">
    <text evidence="1">The sequence shown here is derived from an EMBL/GenBank/DDBJ whole genome shotgun (WGS) entry which is preliminary data.</text>
</comment>
<organism evidence="1 2">
    <name type="scientific">Neotamlana sedimentorum</name>
    <dbReference type="NCBI Taxonomy" id="1435349"/>
    <lineage>
        <taxon>Bacteria</taxon>
        <taxon>Pseudomonadati</taxon>
        <taxon>Bacteroidota</taxon>
        <taxon>Flavobacteriia</taxon>
        <taxon>Flavobacteriales</taxon>
        <taxon>Flavobacteriaceae</taxon>
        <taxon>Neotamlana</taxon>
    </lineage>
</organism>
<dbReference type="PATRIC" id="fig|1435349.4.peg.2692"/>
<reference evidence="1 2" key="1">
    <citation type="submission" date="2014-11" db="EMBL/GenBank/DDBJ databases">
        <title>Tamlana sedimentorum sp. nov., isolated from shallow sand sediments of the Sea of Japan.</title>
        <authorList>
            <person name="Romanenko L.A."/>
        </authorList>
    </citation>
    <scope>NUCLEOTIDE SEQUENCE [LARGE SCALE GENOMIC DNA]</scope>
    <source>
        <strain evidence="1 2">JCM 19808</strain>
    </source>
</reference>